<dbReference type="Pfam" id="PF13812">
    <property type="entry name" value="PPR_3"/>
    <property type="match status" value="2"/>
</dbReference>
<feature type="repeat" description="PPR" evidence="2">
    <location>
        <begin position="284"/>
        <end position="318"/>
    </location>
</feature>
<dbReference type="Pfam" id="PF01535">
    <property type="entry name" value="PPR"/>
    <property type="match status" value="3"/>
</dbReference>
<dbReference type="PROSITE" id="PS51375">
    <property type="entry name" value="PPR"/>
    <property type="match status" value="5"/>
</dbReference>
<dbReference type="Gene3D" id="1.25.40.10">
    <property type="entry name" value="Tetratricopeptide repeat domain"/>
    <property type="match status" value="4"/>
</dbReference>
<evidence type="ECO:0008006" key="5">
    <source>
        <dbReference type="Google" id="ProtNLM"/>
    </source>
</evidence>
<feature type="repeat" description="PPR" evidence="2">
    <location>
        <begin position="319"/>
        <end position="353"/>
    </location>
</feature>
<reference evidence="4" key="1">
    <citation type="submission" date="2021-01" db="EMBL/GenBank/DDBJ databases">
        <authorList>
            <person name="Corre E."/>
            <person name="Pelletier E."/>
            <person name="Niang G."/>
            <person name="Scheremetjew M."/>
            <person name="Finn R."/>
            <person name="Kale V."/>
            <person name="Holt S."/>
            <person name="Cochrane G."/>
            <person name="Meng A."/>
            <person name="Brown T."/>
            <person name="Cohen L."/>
        </authorList>
    </citation>
    <scope>NUCLEOTIDE SEQUENCE</scope>
    <source>
        <strain evidence="4">CCMP3105</strain>
    </source>
</reference>
<feature type="repeat" description="PPR" evidence="2">
    <location>
        <begin position="179"/>
        <end position="213"/>
    </location>
</feature>
<feature type="region of interest" description="Disordered" evidence="3">
    <location>
        <begin position="534"/>
        <end position="570"/>
    </location>
</feature>
<name>A0A7S4RES1_9DINO</name>
<dbReference type="InterPro" id="IPR002885">
    <property type="entry name" value="PPR_rpt"/>
</dbReference>
<dbReference type="InterPro" id="IPR011990">
    <property type="entry name" value="TPR-like_helical_dom_sf"/>
</dbReference>
<dbReference type="NCBIfam" id="TIGR00756">
    <property type="entry name" value="PPR"/>
    <property type="match status" value="1"/>
</dbReference>
<protein>
    <recommendedName>
        <fullName evidence="5">Pentacotripeptide-repeat region of PRORP domain-containing protein</fullName>
    </recommendedName>
</protein>
<feature type="repeat" description="PPR" evidence="2">
    <location>
        <begin position="432"/>
        <end position="466"/>
    </location>
</feature>
<dbReference type="PANTHER" id="PTHR47447">
    <property type="entry name" value="OS03G0856100 PROTEIN"/>
    <property type="match status" value="1"/>
</dbReference>
<evidence type="ECO:0000313" key="4">
    <source>
        <dbReference type="EMBL" id="CAE4612276.1"/>
    </source>
</evidence>
<evidence type="ECO:0000256" key="2">
    <source>
        <dbReference type="PROSITE-ProRule" id="PRU00708"/>
    </source>
</evidence>
<dbReference type="PANTHER" id="PTHR47447:SF17">
    <property type="entry name" value="OS12G0638900 PROTEIN"/>
    <property type="match status" value="1"/>
</dbReference>
<organism evidence="4">
    <name type="scientific">Alexandrium monilatum</name>
    <dbReference type="NCBI Taxonomy" id="311494"/>
    <lineage>
        <taxon>Eukaryota</taxon>
        <taxon>Sar</taxon>
        <taxon>Alveolata</taxon>
        <taxon>Dinophyceae</taxon>
        <taxon>Gonyaulacales</taxon>
        <taxon>Pyrocystaceae</taxon>
        <taxon>Alexandrium</taxon>
    </lineage>
</organism>
<dbReference type="AlphaFoldDB" id="A0A7S4RES1"/>
<accession>A0A7S4RES1</accession>
<evidence type="ECO:0000256" key="1">
    <source>
        <dbReference type="ARBA" id="ARBA00022737"/>
    </source>
</evidence>
<sequence length="570" mass="61395">MGRRRTRGAQRRLPRGFAGAPLAAALVSAFRSRTPSAVQTLEQWRVFALARSSGKCPTEPPRGHHILERNKVFARLEEVNAYAEVGDVDAAEAVLRQIESSADLFAPELRRVMWNTLLKACANAGRHARAEEYLREMLKKGIELNAKGIGKMMESGAKAGDLDVAGRWLRVRARLFGQDRVSYIMMMEAAATGGDLHAAEHWFGEMLRARLAPCALSLNCLIDAAAKSNNLTAAEFWMEQATRAGIRPNRELMTSIIAAAANSGDLTSAERWQGTAQARGVSEDTVSFTVLVSAAAKAGNLLAAEEHFKRGVEASLRPNTLTLNALVDAAAKAGDASAAEHWYAACRTAGIKPDVITFTALINAAGKHAAKRPVDVGGPSQAEHWLWEAVRERVQPDAVMLTALINSAASSGNFSGAEHWVGRASKARVRLNAFAYASLVSAAARQSNLEVAEDWFERQRQAGVRPGAVAYTALIQAAGRCQQHEAAAARFLELAATDPRAVDRTLALAVCRVVGQDSFAGLCQEAGLDAEELMRQGPRARGHGRRDRASLTGAALDRARSRGALNQRRA</sequence>
<keyword evidence="1" id="KW-0677">Repeat</keyword>
<gene>
    <name evidence="4" type="ORF">AMON00008_LOCUS34430</name>
</gene>
<feature type="repeat" description="PPR" evidence="2">
    <location>
        <begin position="110"/>
        <end position="144"/>
    </location>
</feature>
<evidence type="ECO:0000256" key="3">
    <source>
        <dbReference type="SAM" id="MobiDB-lite"/>
    </source>
</evidence>
<dbReference type="EMBL" id="HBNR01049286">
    <property type="protein sequence ID" value="CAE4612276.1"/>
    <property type="molecule type" value="Transcribed_RNA"/>
</dbReference>
<proteinExistence type="predicted"/>